<evidence type="ECO:0000313" key="2">
    <source>
        <dbReference type="Proteomes" id="UP000706039"/>
    </source>
</evidence>
<accession>A0ABS7PRR4</accession>
<dbReference type="EMBL" id="JAINVV010000008">
    <property type="protein sequence ID" value="MBY8824033.1"/>
    <property type="molecule type" value="Genomic_DNA"/>
</dbReference>
<organism evidence="1 2">
    <name type="scientific">Sphingomonas colocasiae</name>
    <dbReference type="NCBI Taxonomy" id="1848973"/>
    <lineage>
        <taxon>Bacteria</taxon>
        <taxon>Pseudomonadati</taxon>
        <taxon>Pseudomonadota</taxon>
        <taxon>Alphaproteobacteria</taxon>
        <taxon>Sphingomonadales</taxon>
        <taxon>Sphingomonadaceae</taxon>
        <taxon>Sphingomonas</taxon>
    </lineage>
</organism>
<gene>
    <name evidence="1" type="ORF">K7G82_17135</name>
</gene>
<proteinExistence type="predicted"/>
<protein>
    <recommendedName>
        <fullName evidence="3">Cohesin domain-containing protein</fullName>
    </recommendedName>
</protein>
<comment type="caution">
    <text evidence="1">The sequence shown here is derived from an EMBL/GenBank/DDBJ whole genome shotgun (WGS) entry which is preliminary data.</text>
</comment>
<evidence type="ECO:0000313" key="1">
    <source>
        <dbReference type="EMBL" id="MBY8824033.1"/>
    </source>
</evidence>
<evidence type="ECO:0008006" key="3">
    <source>
        <dbReference type="Google" id="ProtNLM"/>
    </source>
</evidence>
<sequence>MGSNIVLTSADATIAIPIGVNPTTLDFAGTTLDLRYDTVVRAVRIGDQSITATSLETADPIDASAALMLAAQGFV</sequence>
<name>A0ABS7PRR4_9SPHN</name>
<dbReference type="Proteomes" id="UP000706039">
    <property type="component" value="Unassembled WGS sequence"/>
</dbReference>
<reference evidence="1 2" key="1">
    <citation type="submission" date="2021-08" db="EMBL/GenBank/DDBJ databases">
        <authorList>
            <person name="Tuo L."/>
        </authorList>
    </citation>
    <scope>NUCLEOTIDE SEQUENCE [LARGE SCALE GENOMIC DNA]</scope>
    <source>
        <strain evidence="1 2">JCM 31229</strain>
    </source>
</reference>
<keyword evidence="2" id="KW-1185">Reference proteome</keyword>
<dbReference type="RefSeq" id="WP_222991130.1">
    <property type="nucleotide sequence ID" value="NZ_JAINVV010000008.1"/>
</dbReference>